<accession>A0AAN9QL50</accession>
<evidence type="ECO:0000313" key="2">
    <source>
        <dbReference type="Proteomes" id="UP001367508"/>
    </source>
</evidence>
<gene>
    <name evidence="1" type="ORF">VNO77_19170</name>
</gene>
<dbReference type="Proteomes" id="UP001367508">
    <property type="component" value="Unassembled WGS sequence"/>
</dbReference>
<comment type="caution">
    <text evidence="1">The sequence shown here is derived from an EMBL/GenBank/DDBJ whole genome shotgun (WGS) entry which is preliminary data.</text>
</comment>
<evidence type="ECO:0000313" key="1">
    <source>
        <dbReference type="EMBL" id="KAK7338556.1"/>
    </source>
</evidence>
<organism evidence="1 2">
    <name type="scientific">Canavalia gladiata</name>
    <name type="common">Sword bean</name>
    <name type="synonym">Dolichos gladiatus</name>
    <dbReference type="NCBI Taxonomy" id="3824"/>
    <lineage>
        <taxon>Eukaryota</taxon>
        <taxon>Viridiplantae</taxon>
        <taxon>Streptophyta</taxon>
        <taxon>Embryophyta</taxon>
        <taxon>Tracheophyta</taxon>
        <taxon>Spermatophyta</taxon>
        <taxon>Magnoliopsida</taxon>
        <taxon>eudicotyledons</taxon>
        <taxon>Gunneridae</taxon>
        <taxon>Pentapetalae</taxon>
        <taxon>rosids</taxon>
        <taxon>fabids</taxon>
        <taxon>Fabales</taxon>
        <taxon>Fabaceae</taxon>
        <taxon>Papilionoideae</taxon>
        <taxon>50 kb inversion clade</taxon>
        <taxon>NPAAA clade</taxon>
        <taxon>indigoferoid/millettioid clade</taxon>
        <taxon>Phaseoleae</taxon>
        <taxon>Canavalia</taxon>
    </lineage>
</organism>
<reference evidence="1 2" key="1">
    <citation type="submission" date="2024-01" db="EMBL/GenBank/DDBJ databases">
        <title>The genomes of 5 underutilized Papilionoideae crops provide insights into root nodulation and disease resistanc.</title>
        <authorList>
            <person name="Jiang F."/>
        </authorList>
    </citation>
    <scope>NUCLEOTIDE SEQUENCE [LARGE SCALE GENOMIC DNA]</scope>
    <source>
        <strain evidence="1">LVBAO_FW01</strain>
        <tissue evidence="1">Leaves</tissue>
    </source>
</reference>
<keyword evidence="2" id="KW-1185">Reference proteome</keyword>
<dbReference type="AlphaFoldDB" id="A0AAN9QL50"/>
<name>A0AAN9QL50_CANGL</name>
<protein>
    <submittedName>
        <fullName evidence="1">Uncharacterized protein</fullName>
    </submittedName>
</protein>
<proteinExistence type="predicted"/>
<sequence length="209" mass="23820">MMQDEPDFMQDSSLFALDHKNCFDRMRCMSDCLHVLTIRSLRLSNMFAWRVLELKGEAIDAVHNSYGCLYCCRFLPCLARVIKRIYEQRDRIDVGYVVVSAMARPIQSVAERYPHTRCTIPPSKIHDPEIGSLGRGLLGAFVASDSSGKNALCSHQLCLTDGQGCHAFKRRKAAPMKSGMHLDVDTLRRSYPLHFSTLDLIQEWRSNSY</sequence>
<dbReference type="EMBL" id="JAYMYQ010000004">
    <property type="protein sequence ID" value="KAK7338556.1"/>
    <property type="molecule type" value="Genomic_DNA"/>
</dbReference>